<dbReference type="Proteomes" id="UP001060085">
    <property type="component" value="Linkage Group LG04"/>
</dbReference>
<evidence type="ECO:0000313" key="2">
    <source>
        <dbReference type="Proteomes" id="UP001060085"/>
    </source>
</evidence>
<keyword evidence="2" id="KW-1185">Reference proteome</keyword>
<organism evidence="1 2">
    <name type="scientific">Catharanthus roseus</name>
    <name type="common">Madagascar periwinkle</name>
    <name type="synonym">Vinca rosea</name>
    <dbReference type="NCBI Taxonomy" id="4058"/>
    <lineage>
        <taxon>Eukaryota</taxon>
        <taxon>Viridiplantae</taxon>
        <taxon>Streptophyta</taxon>
        <taxon>Embryophyta</taxon>
        <taxon>Tracheophyta</taxon>
        <taxon>Spermatophyta</taxon>
        <taxon>Magnoliopsida</taxon>
        <taxon>eudicotyledons</taxon>
        <taxon>Gunneridae</taxon>
        <taxon>Pentapetalae</taxon>
        <taxon>asterids</taxon>
        <taxon>lamiids</taxon>
        <taxon>Gentianales</taxon>
        <taxon>Apocynaceae</taxon>
        <taxon>Rauvolfioideae</taxon>
        <taxon>Vinceae</taxon>
        <taxon>Catharanthinae</taxon>
        <taxon>Catharanthus</taxon>
    </lineage>
</organism>
<evidence type="ECO:0000313" key="1">
    <source>
        <dbReference type="EMBL" id="KAI5667974.1"/>
    </source>
</evidence>
<proteinExistence type="predicted"/>
<comment type="caution">
    <text evidence="1">The sequence shown here is derived from an EMBL/GenBank/DDBJ whole genome shotgun (WGS) entry which is preliminary data.</text>
</comment>
<reference evidence="2" key="1">
    <citation type="journal article" date="2023" name="Nat. Plants">
        <title>Single-cell RNA sequencing provides a high-resolution roadmap for understanding the multicellular compartmentation of specialized metabolism.</title>
        <authorList>
            <person name="Sun S."/>
            <person name="Shen X."/>
            <person name="Li Y."/>
            <person name="Li Y."/>
            <person name="Wang S."/>
            <person name="Li R."/>
            <person name="Zhang H."/>
            <person name="Shen G."/>
            <person name="Guo B."/>
            <person name="Wei J."/>
            <person name="Xu J."/>
            <person name="St-Pierre B."/>
            <person name="Chen S."/>
            <person name="Sun C."/>
        </authorList>
    </citation>
    <scope>NUCLEOTIDE SEQUENCE [LARGE SCALE GENOMIC DNA]</scope>
</reference>
<sequence length="210" mass="23720">MEPIKSTASSSKSKRARVDDSTPDPTNSAIPHYPERLSAAAWKWISDREHLKLIIEKSFDSLVMEHLGLATLFGVKGVRMVLDKECLSSIIGIPDAENTITVNSNKKTIDESPDWNYETTCNLLKIRPHPDKDQKILPFSIVSLIIHTMCNTGYDTTCTYVFHYPLILSRIFAVNKVWIPPAKKDRLRECIYAGFRLINKTIRTGIGACQ</sequence>
<protein>
    <submittedName>
        <fullName evidence="1">Uncharacterized protein</fullName>
    </submittedName>
</protein>
<name>A0ACC0B5S1_CATRO</name>
<dbReference type="EMBL" id="CM044704">
    <property type="protein sequence ID" value="KAI5667974.1"/>
    <property type="molecule type" value="Genomic_DNA"/>
</dbReference>
<gene>
    <name evidence="1" type="ORF">M9H77_17827</name>
</gene>
<accession>A0ACC0B5S1</accession>